<reference evidence="1 2" key="1">
    <citation type="journal article" date="2019" name="PLoS Pathog.">
        <title>Genome sequence of the bovine parasite Schistosoma bovis Tanzania.</title>
        <authorList>
            <person name="Oey H."/>
            <person name="Zakrzewski M."/>
            <person name="Gobert G."/>
            <person name="Gravermann K."/>
            <person name="Stoye J."/>
            <person name="Jones M."/>
            <person name="Mcmanus D."/>
            <person name="Krause L."/>
        </authorList>
    </citation>
    <scope>NUCLEOTIDE SEQUENCE [LARGE SCALE GENOMIC DNA]</scope>
    <source>
        <strain evidence="1 2">TAN1997</strain>
    </source>
</reference>
<name>A0A430QJ10_SCHBO</name>
<accession>A0A430QJ10</accession>
<evidence type="ECO:0000313" key="1">
    <source>
        <dbReference type="EMBL" id="RTG87667.1"/>
    </source>
</evidence>
<dbReference type="Proteomes" id="UP000290809">
    <property type="component" value="Unassembled WGS sequence"/>
</dbReference>
<gene>
    <name evidence="1" type="ORF">DC041_0006303</name>
</gene>
<proteinExistence type="predicted"/>
<organism evidence="1 2">
    <name type="scientific">Schistosoma bovis</name>
    <name type="common">Blood fluke</name>
    <dbReference type="NCBI Taxonomy" id="6184"/>
    <lineage>
        <taxon>Eukaryota</taxon>
        <taxon>Metazoa</taxon>
        <taxon>Spiralia</taxon>
        <taxon>Lophotrochozoa</taxon>
        <taxon>Platyhelminthes</taxon>
        <taxon>Trematoda</taxon>
        <taxon>Digenea</taxon>
        <taxon>Strigeidida</taxon>
        <taxon>Schistosomatoidea</taxon>
        <taxon>Schistosomatidae</taxon>
        <taxon>Schistosoma</taxon>
    </lineage>
</organism>
<dbReference type="EMBL" id="QMKO01001654">
    <property type="protein sequence ID" value="RTG87667.1"/>
    <property type="molecule type" value="Genomic_DNA"/>
</dbReference>
<evidence type="ECO:0000313" key="2">
    <source>
        <dbReference type="Proteomes" id="UP000290809"/>
    </source>
</evidence>
<keyword evidence="2" id="KW-1185">Reference proteome</keyword>
<protein>
    <submittedName>
        <fullName evidence="1">Uncharacterized protein</fullName>
    </submittedName>
</protein>
<dbReference type="AlphaFoldDB" id="A0A430QJ10"/>
<sequence length="80" mass="9282">MVKLLLFLGDSTLRGLMYSLLYRVNKTLSHVQETHGQITLINSATITTRFTYFPDYSIKSQFNNKNKIKSFNSLLKSLFM</sequence>
<comment type="caution">
    <text evidence="1">The sequence shown here is derived from an EMBL/GenBank/DDBJ whole genome shotgun (WGS) entry which is preliminary data.</text>
</comment>